<evidence type="ECO:0000313" key="2">
    <source>
        <dbReference type="Proteomes" id="UP000290809"/>
    </source>
</evidence>
<sequence>MNTRLIPDETISALPGESGSIAEAIGPVEGLAQPSSGETVDRRNAIALTAAFNFTGTTPSANGATMQEYFVQTVVSSPIQHELLLNRLHGLCREWTDFCDQETIFEIGSDNRTDTNNLIGMNRSSGNTSAAVGVLAATASGSATVTIRVRRSLLSRGLAPKDWRRLCSRSWMVEISVVGSPADDHLQEEITDFVELLHPIVVPTKLDSNLFTRKC</sequence>
<proteinExistence type="predicted"/>
<dbReference type="Proteomes" id="UP000290809">
    <property type="component" value="Unassembled WGS sequence"/>
</dbReference>
<dbReference type="STRING" id="6184.A0A430QJ58"/>
<keyword evidence="2" id="KW-1185">Reference proteome</keyword>
<accession>A0A430QJ58</accession>
<reference evidence="1 2" key="1">
    <citation type="journal article" date="2019" name="PLoS Pathog.">
        <title>Genome sequence of the bovine parasite Schistosoma bovis Tanzania.</title>
        <authorList>
            <person name="Oey H."/>
            <person name="Zakrzewski M."/>
            <person name="Gobert G."/>
            <person name="Gravermann K."/>
            <person name="Stoye J."/>
            <person name="Jones M."/>
            <person name="Mcmanus D."/>
            <person name="Krause L."/>
        </authorList>
    </citation>
    <scope>NUCLEOTIDE SEQUENCE [LARGE SCALE GENOMIC DNA]</scope>
    <source>
        <strain evidence="1 2">TAN1997</strain>
    </source>
</reference>
<organism evidence="1 2">
    <name type="scientific">Schistosoma bovis</name>
    <name type="common">Blood fluke</name>
    <dbReference type="NCBI Taxonomy" id="6184"/>
    <lineage>
        <taxon>Eukaryota</taxon>
        <taxon>Metazoa</taxon>
        <taxon>Spiralia</taxon>
        <taxon>Lophotrochozoa</taxon>
        <taxon>Platyhelminthes</taxon>
        <taxon>Trematoda</taxon>
        <taxon>Digenea</taxon>
        <taxon>Strigeidida</taxon>
        <taxon>Schistosomatoidea</taxon>
        <taxon>Schistosomatidae</taxon>
        <taxon>Schistosoma</taxon>
    </lineage>
</organism>
<dbReference type="AlphaFoldDB" id="A0A430QJ58"/>
<name>A0A430QJ58_SCHBO</name>
<comment type="caution">
    <text evidence="1">The sequence shown here is derived from an EMBL/GenBank/DDBJ whole genome shotgun (WGS) entry which is preliminary data.</text>
</comment>
<evidence type="ECO:0000313" key="1">
    <source>
        <dbReference type="EMBL" id="RTG87723.1"/>
    </source>
</evidence>
<protein>
    <submittedName>
        <fullName evidence="1">Uncharacterized protein</fullName>
    </submittedName>
</protein>
<gene>
    <name evidence="1" type="ORF">DC041_0012168</name>
</gene>
<dbReference type="EMBL" id="QMKO01001649">
    <property type="protein sequence ID" value="RTG87723.1"/>
    <property type="molecule type" value="Genomic_DNA"/>
</dbReference>